<dbReference type="EMBL" id="BAAARK010000052">
    <property type="protein sequence ID" value="GAA2690455.1"/>
    <property type="molecule type" value="Genomic_DNA"/>
</dbReference>
<dbReference type="PIRSF" id="PIRSF006429">
    <property type="entry name" value="GOGAT_lg_2"/>
    <property type="match status" value="1"/>
</dbReference>
<gene>
    <name evidence="5" type="ORF">GCM10009864_75720</name>
</gene>
<proteinExistence type="inferred from homology"/>
<accession>A0ABN3T175</accession>
<protein>
    <submittedName>
        <fullName evidence="5">FMN-binding glutamate synthase family protein</fullName>
    </submittedName>
</protein>
<comment type="caution">
    <text evidence="5">The sequence shown here is derived from an EMBL/GenBank/DDBJ whole genome shotgun (WGS) entry which is preliminary data.</text>
</comment>
<dbReference type="Gene3D" id="3.20.20.70">
    <property type="entry name" value="Aldolase class I"/>
    <property type="match status" value="1"/>
</dbReference>
<feature type="domain" description="Glutamate synthase" evidence="4">
    <location>
        <begin position="155"/>
        <end position="470"/>
    </location>
</feature>
<dbReference type="RefSeq" id="WP_344584223.1">
    <property type="nucleotide sequence ID" value="NZ_BAAARK010000052.1"/>
</dbReference>
<keyword evidence="6" id="KW-1185">Reference proteome</keyword>
<name>A0ABN3T175_9ACTN</name>
<dbReference type="PANTHER" id="PTHR43819:SF1">
    <property type="entry name" value="ARCHAEAL-TYPE GLUTAMATE SYNTHASE [NADPH]"/>
    <property type="match status" value="1"/>
</dbReference>
<evidence type="ECO:0000313" key="5">
    <source>
        <dbReference type="EMBL" id="GAA2690455.1"/>
    </source>
</evidence>
<sequence>MFRLALAAAIALAATVFTISAILVSAWWWVAAGILLAMVALGVGDVAQRRHSVLRNYPLLGHLRYLLEVIRPEMQQYFVERNYDGRPFDRDIRSIVYQRAKGTDAEEPFGSERDLYESGYEFLVPSLTPCPIPQQPPTVRIGGPDCTHPYDMALLNVSAMSFGSLSGNAILALNRGAAKGGFAHDTGEGGISDYHLRYGGDLVWEIGTGYFGCRTTDGGFDEAAFADQSAYSQVKCVSLKLSQGAKPGSGGVLPGRKVNAEIARARGVPEGQTIYSPPYHRVFNTPRELVLFVARMRELADGKPIGLKLCLGSRHQFLSVCKAMLDESINPDFIVVDGAEGGTGAAPLEFADNLGTPLTDGLITVHNALVGTGLRDRIKIGASGKVATGADIIKRLLQGADYTNAARAMMFAIGCIQAQRCHTNTCPVGVTTQDPLRTRALNVADKSERVYRYQKATVRSALQIMASMGVQHPQELHPDMLRRRLDPHTVRSSAKAGDRGVLPQAPTDRDLHG</sequence>
<evidence type="ECO:0000256" key="1">
    <source>
        <dbReference type="ARBA" id="ARBA00009716"/>
    </source>
</evidence>
<evidence type="ECO:0000313" key="6">
    <source>
        <dbReference type="Proteomes" id="UP001500994"/>
    </source>
</evidence>
<evidence type="ECO:0000256" key="2">
    <source>
        <dbReference type="PIRNR" id="PIRNR006429"/>
    </source>
</evidence>
<evidence type="ECO:0000259" key="4">
    <source>
        <dbReference type="Pfam" id="PF01645"/>
    </source>
</evidence>
<dbReference type="InterPro" id="IPR002932">
    <property type="entry name" value="Glu_synthdom"/>
</dbReference>
<dbReference type="PIRSF" id="PIRSF500060">
    <property type="entry name" value="UCP500060"/>
    <property type="match status" value="1"/>
</dbReference>
<dbReference type="CDD" id="cd02808">
    <property type="entry name" value="GltS_FMN"/>
    <property type="match status" value="1"/>
</dbReference>
<evidence type="ECO:0000256" key="3">
    <source>
        <dbReference type="SAM" id="MobiDB-lite"/>
    </source>
</evidence>
<dbReference type="InterPro" id="IPR027283">
    <property type="entry name" value="YerD"/>
</dbReference>
<dbReference type="InterPro" id="IPR013785">
    <property type="entry name" value="Aldolase_TIM"/>
</dbReference>
<dbReference type="SUPFAM" id="SSF51395">
    <property type="entry name" value="FMN-linked oxidoreductases"/>
    <property type="match status" value="1"/>
</dbReference>
<dbReference type="InterPro" id="IPR024188">
    <property type="entry name" value="GltB"/>
</dbReference>
<reference evidence="5 6" key="1">
    <citation type="journal article" date="2019" name="Int. J. Syst. Evol. Microbiol.">
        <title>The Global Catalogue of Microorganisms (GCM) 10K type strain sequencing project: providing services to taxonomists for standard genome sequencing and annotation.</title>
        <authorList>
            <consortium name="The Broad Institute Genomics Platform"/>
            <consortium name="The Broad Institute Genome Sequencing Center for Infectious Disease"/>
            <person name="Wu L."/>
            <person name="Ma J."/>
        </authorList>
    </citation>
    <scope>NUCLEOTIDE SEQUENCE [LARGE SCALE GENOMIC DNA]</scope>
    <source>
        <strain evidence="5 6">JCM 16374</strain>
    </source>
</reference>
<organism evidence="5 6">
    <name type="scientific">Streptomyces lunalinharesii</name>
    <dbReference type="NCBI Taxonomy" id="333384"/>
    <lineage>
        <taxon>Bacteria</taxon>
        <taxon>Bacillati</taxon>
        <taxon>Actinomycetota</taxon>
        <taxon>Actinomycetes</taxon>
        <taxon>Kitasatosporales</taxon>
        <taxon>Streptomycetaceae</taxon>
        <taxon>Streptomyces</taxon>
    </lineage>
</organism>
<dbReference type="Proteomes" id="UP001500994">
    <property type="component" value="Unassembled WGS sequence"/>
</dbReference>
<feature type="region of interest" description="Disordered" evidence="3">
    <location>
        <begin position="488"/>
        <end position="513"/>
    </location>
</feature>
<comment type="similarity">
    <text evidence="1 2">Belongs to the glutamate synthase family.</text>
</comment>
<dbReference type="PANTHER" id="PTHR43819">
    <property type="entry name" value="ARCHAEAL-TYPE GLUTAMATE SYNTHASE [NADPH]"/>
    <property type="match status" value="1"/>
</dbReference>
<dbReference type="Pfam" id="PF01645">
    <property type="entry name" value="Glu_synthase"/>
    <property type="match status" value="1"/>
</dbReference>